<evidence type="ECO:0000313" key="8">
    <source>
        <dbReference type="EMBL" id="CAI8741079.1"/>
    </source>
</evidence>
<accession>A0ABN8X0R7</accession>
<dbReference type="Pfam" id="PF13520">
    <property type="entry name" value="AA_permease_2"/>
    <property type="match status" value="1"/>
</dbReference>
<feature type="transmembrane region" description="Helical" evidence="7">
    <location>
        <begin position="128"/>
        <end position="149"/>
    </location>
</feature>
<feature type="transmembrane region" description="Helical" evidence="7">
    <location>
        <begin position="54"/>
        <end position="75"/>
    </location>
</feature>
<keyword evidence="4 7" id="KW-1133">Transmembrane helix</keyword>
<name>A0ABN8X0R7_9GAMM</name>
<feature type="transmembrane region" description="Helical" evidence="7">
    <location>
        <begin position="397"/>
        <end position="416"/>
    </location>
</feature>
<keyword evidence="3 7" id="KW-0812">Transmembrane</keyword>
<dbReference type="PANTHER" id="PTHR42770">
    <property type="entry name" value="AMINO ACID TRANSPORTER-RELATED"/>
    <property type="match status" value="1"/>
</dbReference>
<keyword evidence="9" id="KW-1185">Reference proteome</keyword>
<sequence length="482" mass="50963">MTTMHDPKQRTEEPTLKRAIGPKLLFFLVLGDILGTGIYALVGSVAGRIGGALWVPFLVAFVVALFTALSYLELVAKYPRAAGAALYTQRAFRIPFLTFLVAFAVMSSGITSASAAAHAFAATYLQPFLAWPVLPVAVGFLVVLGLINFRGVAESVKLNVVLTGVELSGLLIVIAVGVYALANGQGEPSRLLEIDTSNRSLLQAVAGATSLAFFAMVGFEDAVNMAEECRAPERIFPRALLSGLAVAALIYVLVAITASLLLPVATLSAAKSDALLKVIETGAPGFPLQVFAGIGLLAVINSALINMLMASRLLYGMANERILPTLFGTVHPSRRTPWVSILFTTAIAIALVATVGEDGVRKLGGTTALLLLWVFTIVNIACLVLRRKEVKRSRFRAPTAAPVLGAILCAFLALPVLSGRPASDYVIALALLALGIALWGIQRLWIGLSRKISTSEEESGGMRQPAMSDAIEQPGSDPARRS</sequence>
<evidence type="ECO:0000256" key="4">
    <source>
        <dbReference type="ARBA" id="ARBA00022989"/>
    </source>
</evidence>
<proteinExistence type="predicted"/>
<feature type="transmembrane region" description="Helical" evidence="7">
    <location>
        <begin position="290"/>
        <end position="315"/>
    </location>
</feature>
<comment type="subcellular location">
    <subcellularLocation>
        <location evidence="1">Cell membrane</location>
        <topology evidence="1">Multi-pass membrane protein</topology>
    </subcellularLocation>
</comment>
<feature type="transmembrane region" description="Helical" evidence="7">
    <location>
        <begin position="422"/>
        <end position="441"/>
    </location>
</feature>
<feature type="transmembrane region" description="Helical" evidence="7">
    <location>
        <begin position="367"/>
        <end position="385"/>
    </location>
</feature>
<feature type="transmembrane region" description="Helical" evidence="7">
    <location>
        <begin position="240"/>
        <end position="270"/>
    </location>
</feature>
<evidence type="ECO:0000256" key="6">
    <source>
        <dbReference type="SAM" id="MobiDB-lite"/>
    </source>
</evidence>
<evidence type="ECO:0000256" key="5">
    <source>
        <dbReference type="ARBA" id="ARBA00023136"/>
    </source>
</evidence>
<evidence type="ECO:0000313" key="9">
    <source>
        <dbReference type="Proteomes" id="UP001162030"/>
    </source>
</evidence>
<evidence type="ECO:0000256" key="2">
    <source>
        <dbReference type="ARBA" id="ARBA00022475"/>
    </source>
</evidence>
<evidence type="ECO:0000256" key="1">
    <source>
        <dbReference type="ARBA" id="ARBA00004651"/>
    </source>
</evidence>
<dbReference type="InterPro" id="IPR050367">
    <property type="entry name" value="APC_superfamily"/>
</dbReference>
<keyword evidence="2" id="KW-1003">Cell membrane</keyword>
<dbReference type="InterPro" id="IPR002293">
    <property type="entry name" value="AA/rel_permease1"/>
</dbReference>
<feature type="transmembrane region" description="Helical" evidence="7">
    <location>
        <begin position="96"/>
        <end position="122"/>
    </location>
</feature>
<dbReference type="PIRSF" id="PIRSF006060">
    <property type="entry name" value="AA_transporter"/>
    <property type="match status" value="1"/>
</dbReference>
<feature type="transmembrane region" description="Helical" evidence="7">
    <location>
        <begin position="161"/>
        <end position="181"/>
    </location>
</feature>
<feature type="transmembrane region" description="Helical" evidence="7">
    <location>
        <begin position="336"/>
        <end position="355"/>
    </location>
</feature>
<reference evidence="8 9" key="1">
    <citation type="submission" date="2023-03" db="EMBL/GenBank/DDBJ databases">
        <authorList>
            <person name="Pearce D."/>
        </authorList>
    </citation>
    <scope>NUCLEOTIDE SEQUENCE [LARGE SCALE GENOMIC DNA]</scope>
    <source>
        <strain evidence="8">Msz</strain>
    </source>
</reference>
<organism evidence="8 9">
    <name type="scientific">Methylocaldum szegediense</name>
    <dbReference type="NCBI Taxonomy" id="73780"/>
    <lineage>
        <taxon>Bacteria</taxon>
        <taxon>Pseudomonadati</taxon>
        <taxon>Pseudomonadota</taxon>
        <taxon>Gammaproteobacteria</taxon>
        <taxon>Methylococcales</taxon>
        <taxon>Methylococcaceae</taxon>
        <taxon>Methylocaldum</taxon>
    </lineage>
</organism>
<protein>
    <submittedName>
        <fullName evidence="8">Amino acid/polyamine/organocation transporter (APC superfamily)</fullName>
    </submittedName>
</protein>
<feature type="region of interest" description="Disordered" evidence="6">
    <location>
        <begin position="457"/>
        <end position="482"/>
    </location>
</feature>
<gene>
    <name evidence="8" type="ORF">MSZNOR_0466</name>
</gene>
<feature type="transmembrane region" description="Helical" evidence="7">
    <location>
        <begin position="24"/>
        <end position="42"/>
    </location>
</feature>
<dbReference type="RefSeq" id="WP_051331750.1">
    <property type="nucleotide sequence ID" value="NZ_OX458333.1"/>
</dbReference>
<dbReference type="PANTHER" id="PTHR42770:SF7">
    <property type="entry name" value="MEMBRANE PROTEIN"/>
    <property type="match status" value="1"/>
</dbReference>
<keyword evidence="5 7" id="KW-0472">Membrane</keyword>
<feature type="transmembrane region" description="Helical" evidence="7">
    <location>
        <begin position="201"/>
        <end position="219"/>
    </location>
</feature>
<dbReference type="EMBL" id="OX458333">
    <property type="protein sequence ID" value="CAI8741079.1"/>
    <property type="molecule type" value="Genomic_DNA"/>
</dbReference>
<dbReference type="Proteomes" id="UP001162030">
    <property type="component" value="Chromosome"/>
</dbReference>
<dbReference type="Gene3D" id="1.20.1740.10">
    <property type="entry name" value="Amino acid/polyamine transporter I"/>
    <property type="match status" value="1"/>
</dbReference>
<evidence type="ECO:0000256" key="3">
    <source>
        <dbReference type="ARBA" id="ARBA00022692"/>
    </source>
</evidence>
<evidence type="ECO:0000256" key="7">
    <source>
        <dbReference type="SAM" id="Phobius"/>
    </source>
</evidence>